<sequence length="123" mass="14003">MTKSNLLSFEKVQFRRSLGNYWMDDKKDSLVFYTRQHGELGKIKLYSPLLSKFLGYSFSLNCEMCARIFAKGCFLGKRGEEGDPVRPMGGELLETKRTVRGKREKSCLETENVSTDPTEDACG</sequence>
<organism evidence="2 3">
    <name type="scientific">Caerostris darwini</name>
    <dbReference type="NCBI Taxonomy" id="1538125"/>
    <lineage>
        <taxon>Eukaryota</taxon>
        <taxon>Metazoa</taxon>
        <taxon>Ecdysozoa</taxon>
        <taxon>Arthropoda</taxon>
        <taxon>Chelicerata</taxon>
        <taxon>Arachnida</taxon>
        <taxon>Araneae</taxon>
        <taxon>Araneomorphae</taxon>
        <taxon>Entelegynae</taxon>
        <taxon>Araneoidea</taxon>
        <taxon>Araneidae</taxon>
        <taxon>Caerostris</taxon>
    </lineage>
</organism>
<gene>
    <name evidence="2" type="ORF">CDAR_293171</name>
</gene>
<name>A0AAV4QH93_9ARAC</name>
<comment type="caution">
    <text evidence="2">The sequence shown here is derived from an EMBL/GenBank/DDBJ whole genome shotgun (WGS) entry which is preliminary data.</text>
</comment>
<feature type="region of interest" description="Disordered" evidence="1">
    <location>
        <begin position="98"/>
        <end position="123"/>
    </location>
</feature>
<protein>
    <recommendedName>
        <fullName evidence="4">LAGLIDADG homing endonuclease</fullName>
    </recommendedName>
</protein>
<evidence type="ECO:0000313" key="3">
    <source>
        <dbReference type="Proteomes" id="UP001054837"/>
    </source>
</evidence>
<dbReference type="EMBL" id="BPLQ01004481">
    <property type="protein sequence ID" value="GIY08281.1"/>
    <property type="molecule type" value="Genomic_DNA"/>
</dbReference>
<reference evidence="2 3" key="1">
    <citation type="submission" date="2021-06" db="EMBL/GenBank/DDBJ databases">
        <title>Caerostris darwini draft genome.</title>
        <authorList>
            <person name="Kono N."/>
            <person name="Arakawa K."/>
        </authorList>
    </citation>
    <scope>NUCLEOTIDE SEQUENCE [LARGE SCALE GENOMIC DNA]</scope>
</reference>
<proteinExistence type="predicted"/>
<keyword evidence="3" id="KW-1185">Reference proteome</keyword>
<dbReference type="AlphaFoldDB" id="A0AAV4QH93"/>
<dbReference type="Proteomes" id="UP001054837">
    <property type="component" value="Unassembled WGS sequence"/>
</dbReference>
<accession>A0AAV4QH93</accession>
<evidence type="ECO:0000256" key="1">
    <source>
        <dbReference type="SAM" id="MobiDB-lite"/>
    </source>
</evidence>
<evidence type="ECO:0000313" key="2">
    <source>
        <dbReference type="EMBL" id="GIY08281.1"/>
    </source>
</evidence>
<evidence type="ECO:0008006" key="4">
    <source>
        <dbReference type="Google" id="ProtNLM"/>
    </source>
</evidence>